<dbReference type="InterPro" id="IPR045338">
    <property type="entry name" value="DUF6535"/>
</dbReference>
<feature type="region of interest" description="Disordered" evidence="1">
    <location>
        <begin position="1010"/>
        <end position="1113"/>
    </location>
</feature>
<feature type="compositionally biased region" description="Basic and acidic residues" evidence="1">
    <location>
        <begin position="1059"/>
        <end position="1071"/>
    </location>
</feature>
<feature type="domain" description="DUF6535" evidence="3">
    <location>
        <begin position="58"/>
        <end position="236"/>
    </location>
</feature>
<gene>
    <name evidence="4" type="ORF">RDB_LOCUS130302</name>
</gene>
<protein>
    <recommendedName>
        <fullName evidence="3">DUF6535 domain-containing protein</fullName>
    </recommendedName>
</protein>
<evidence type="ECO:0000256" key="2">
    <source>
        <dbReference type="SAM" id="Phobius"/>
    </source>
</evidence>
<evidence type="ECO:0000313" key="4">
    <source>
        <dbReference type="EMBL" id="CAE6441277.1"/>
    </source>
</evidence>
<dbReference type="Proteomes" id="UP000663846">
    <property type="component" value="Unassembled WGS sequence"/>
</dbReference>
<evidence type="ECO:0000259" key="3">
    <source>
        <dbReference type="Pfam" id="PF20153"/>
    </source>
</evidence>
<feature type="compositionally biased region" description="Basic residues" evidence="1">
    <location>
        <begin position="1031"/>
        <end position="1047"/>
    </location>
</feature>
<name>A0A8H3G8U2_9AGAM</name>
<dbReference type="EMBL" id="CAJMWS010000397">
    <property type="protein sequence ID" value="CAE6441277.1"/>
    <property type="molecule type" value="Genomic_DNA"/>
</dbReference>
<dbReference type="Pfam" id="PF20153">
    <property type="entry name" value="DUF6535"/>
    <property type="match status" value="1"/>
</dbReference>
<sequence length="1113" mass="122777">MDIPILDSVPRVRRRTSRSGAYAYDRLDDNVPLRPQATRDKLASEDFGKELNPDSSIWKLYVEESKEQDNELTDGCNKDLDTLLLFATLFSAILTAFLVESTQLLQSDPSETSLELLLALAQSQRRIEIGAPDTLLPPIETTPFQPSGSARLINTLWFSALVISLGAAMVAILAKEWLGAFTSYKTRDPYQYTLQRQARFRSLESWGMLPIINFLPTILNFSLLLFALGLIVRLWTLDQVVAGVVTVLSTLVSLSYGGFTILGAAVDTCPYRSRISVYIGMIWPLFKSSRASFSKPSTANEKSYVKPVDLDSLSWLLDNSRDPTTADYTCQALAGLKSLKLDPSVFIMQSDQSFISVRQSNATAWKNILRMGAHIADRFSIMTTKYRDELIAFGGKNAARYAIALSEIYPFALAWLQRLSATDEIEGNHDLISDMQNDAHKITTSIFVALDLFWGQASPPLTVSSYCSLAFAELKLIEGILAHRRMLGHSAASSSGHTFVSVRGAEESSPLELQNRYRSTLNRISILIQALLDDPASTGNLPAHSQIHDLVLVVIQLVGHEEIRINGGFDYKTYAYNEDTQIMAVDTPGSYGPYRSLNNERTGLIGSLMKLFSSWNADNHIDVTNPRYRQRFLRAAMKLMQIIGPKSIEQSASNSGSTQCPSFFDNSSDPEATVKLPASPRESIVYQCLEMASFAIFFLGQPDMGDMVRILDAALTPLITDRDGPEILGHRFLHTVILRNPSLFLDWIKKLQTYKPAAEIIAAIYPTYVPNTQQILKAQVCWSITKLLTAQSSSGSTVASGLLNYFEQVVDHSAHLIAILKLLRNAGSAYRSSEATGKVLRNLTEHITTTSSGFSVPTTGAKNPCSACLDYFTQEKGFRLLQKIGSSQPEAAAQAVLDIVIQSVASRKQLGVGVVDSFLEAVNLVCESYPDNSNRLSNSFVPAVIHHLQQLEPGLESLVSEGAIPSIQLALDELYDAAQHMSITASKNQALSDLDSMIELVQKYSPMTRSLPLPHDDYPGPIYLPSAARGGAKRRNRSFRHSRRRRGTRDTASSTIEPGMERKNTGGSRDESGEDVATESKMRSEVARPSLGLISVASDIPEVPFESPLRDED</sequence>
<proteinExistence type="predicted"/>
<evidence type="ECO:0000256" key="1">
    <source>
        <dbReference type="SAM" id="MobiDB-lite"/>
    </source>
</evidence>
<feature type="transmembrane region" description="Helical" evidence="2">
    <location>
        <begin position="82"/>
        <end position="99"/>
    </location>
</feature>
<keyword evidence="2" id="KW-1133">Transmembrane helix</keyword>
<dbReference type="AlphaFoldDB" id="A0A8H3G8U2"/>
<accession>A0A8H3G8U2</accession>
<evidence type="ECO:0000313" key="5">
    <source>
        <dbReference type="Proteomes" id="UP000663846"/>
    </source>
</evidence>
<feature type="transmembrane region" description="Helical" evidence="2">
    <location>
        <begin position="211"/>
        <end position="232"/>
    </location>
</feature>
<keyword evidence="2" id="KW-0812">Transmembrane</keyword>
<reference evidence="4" key="1">
    <citation type="submission" date="2021-01" db="EMBL/GenBank/DDBJ databases">
        <authorList>
            <person name="Kaushik A."/>
        </authorList>
    </citation>
    <scope>NUCLEOTIDE SEQUENCE</scope>
    <source>
        <strain evidence="4">AG1-1C</strain>
    </source>
</reference>
<comment type="caution">
    <text evidence="4">The sequence shown here is derived from an EMBL/GenBank/DDBJ whole genome shotgun (WGS) entry which is preliminary data.</text>
</comment>
<keyword evidence="2" id="KW-0472">Membrane</keyword>
<feature type="transmembrane region" description="Helical" evidence="2">
    <location>
        <begin position="155"/>
        <end position="174"/>
    </location>
</feature>
<organism evidence="4 5">
    <name type="scientific">Rhizoctonia solani</name>
    <dbReference type="NCBI Taxonomy" id="456999"/>
    <lineage>
        <taxon>Eukaryota</taxon>
        <taxon>Fungi</taxon>
        <taxon>Dikarya</taxon>
        <taxon>Basidiomycota</taxon>
        <taxon>Agaricomycotina</taxon>
        <taxon>Agaricomycetes</taxon>
        <taxon>Cantharellales</taxon>
        <taxon>Ceratobasidiaceae</taxon>
        <taxon>Rhizoctonia</taxon>
    </lineage>
</organism>
<feature type="transmembrane region" description="Helical" evidence="2">
    <location>
        <begin position="244"/>
        <end position="266"/>
    </location>
</feature>